<proteinExistence type="predicted"/>
<protein>
    <submittedName>
        <fullName evidence="1">Uncharacterized protein</fullName>
    </submittedName>
</protein>
<sequence length="101" mass="11236">MALSDTITLSVSNEETTQSVDAIKKAERTFESDTEYQPLIERHRFITTSSLGVRSFDPPARSPSPVRALPVYQPVLIRGADKGKTDVSEPDVWEPIYSLVV</sequence>
<organism evidence="1 2">
    <name type="scientific">Aquilegia coerulea</name>
    <name type="common">Rocky mountain columbine</name>
    <dbReference type="NCBI Taxonomy" id="218851"/>
    <lineage>
        <taxon>Eukaryota</taxon>
        <taxon>Viridiplantae</taxon>
        <taxon>Streptophyta</taxon>
        <taxon>Embryophyta</taxon>
        <taxon>Tracheophyta</taxon>
        <taxon>Spermatophyta</taxon>
        <taxon>Magnoliopsida</taxon>
        <taxon>Ranunculales</taxon>
        <taxon>Ranunculaceae</taxon>
        <taxon>Thalictroideae</taxon>
        <taxon>Aquilegia</taxon>
    </lineage>
</organism>
<evidence type="ECO:0000313" key="2">
    <source>
        <dbReference type="Proteomes" id="UP000230069"/>
    </source>
</evidence>
<evidence type="ECO:0000313" key="1">
    <source>
        <dbReference type="EMBL" id="PIA65624.1"/>
    </source>
</evidence>
<dbReference type="EMBL" id="KZ305018">
    <property type="protein sequence ID" value="PIA65624.1"/>
    <property type="molecule type" value="Genomic_DNA"/>
</dbReference>
<accession>A0A2G5FC90</accession>
<dbReference type="AlphaFoldDB" id="A0A2G5FC90"/>
<dbReference type="InParanoid" id="A0A2G5FC90"/>
<gene>
    <name evidence="1" type="ORF">AQUCO_00100853v1</name>
</gene>
<dbReference type="Proteomes" id="UP000230069">
    <property type="component" value="Unassembled WGS sequence"/>
</dbReference>
<name>A0A2G5FC90_AQUCA</name>
<reference evidence="1 2" key="1">
    <citation type="submission" date="2017-09" db="EMBL/GenBank/DDBJ databases">
        <title>WGS assembly of Aquilegia coerulea Goldsmith.</title>
        <authorList>
            <person name="Hodges S."/>
            <person name="Kramer E."/>
            <person name="Nordborg M."/>
            <person name="Tomkins J."/>
            <person name="Borevitz J."/>
            <person name="Derieg N."/>
            <person name="Yan J."/>
            <person name="Mihaltcheva S."/>
            <person name="Hayes R.D."/>
            <person name="Rokhsar D."/>
        </authorList>
    </citation>
    <scope>NUCLEOTIDE SEQUENCE [LARGE SCALE GENOMIC DNA]</scope>
    <source>
        <strain evidence="2">cv. Goldsmith</strain>
    </source>
</reference>
<keyword evidence="2" id="KW-1185">Reference proteome</keyword>